<dbReference type="SUPFAM" id="SSF55797">
    <property type="entry name" value="PR-1-like"/>
    <property type="match status" value="1"/>
</dbReference>
<comment type="caution">
    <text evidence="2">The sequence shown here is derived from an EMBL/GenBank/DDBJ whole genome shotgun (WGS) entry which is preliminary data.</text>
</comment>
<name>A0A179D549_9BACT</name>
<evidence type="ECO:0000259" key="1">
    <source>
        <dbReference type="Pfam" id="PF00188"/>
    </source>
</evidence>
<dbReference type="CDD" id="cd14256">
    <property type="entry name" value="Dockerin_I"/>
    <property type="match status" value="1"/>
</dbReference>
<protein>
    <recommendedName>
        <fullName evidence="1">SCP domain-containing protein</fullName>
    </recommendedName>
</protein>
<dbReference type="Gene3D" id="1.10.1330.10">
    <property type="entry name" value="Dockerin domain"/>
    <property type="match status" value="1"/>
</dbReference>
<dbReference type="GO" id="GO:0000272">
    <property type="term" value="P:polysaccharide catabolic process"/>
    <property type="evidence" value="ECO:0007669"/>
    <property type="project" value="InterPro"/>
</dbReference>
<dbReference type="Proteomes" id="UP000078390">
    <property type="component" value="Unassembled WGS sequence"/>
</dbReference>
<evidence type="ECO:0000313" key="3">
    <source>
        <dbReference type="Proteomes" id="UP000078390"/>
    </source>
</evidence>
<dbReference type="InterPro" id="IPR014044">
    <property type="entry name" value="CAP_dom"/>
</dbReference>
<feature type="domain" description="SCP" evidence="1">
    <location>
        <begin position="65"/>
        <end position="184"/>
    </location>
</feature>
<evidence type="ECO:0000313" key="2">
    <source>
        <dbReference type="EMBL" id="OAQ20911.1"/>
    </source>
</evidence>
<dbReference type="EMBL" id="LWLG01000005">
    <property type="protein sequence ID" value="OAQ20911.1"/>
    <property type="molecule type" value="Genomic_DNA"/>
</dbReference>
<dbReference type="OrthoDB" id="5372233at2"/>
<dbReference type="CDD" id="cd05379">
    <property type="entry name" value="CAP_bacterial"/>
    <property type="match status" value="1"/>
</dbReference>
<dbReference type="InterPro" id="IPR035940">
    <property type="entry name" value="CAP_sf"/>
</dbReference>
<gene>
    <name evidence="2" type="ORF">TDIS_1038</name>
</gene>
<reference evidence="2 3" key="1">
    <citation type="submission" date="2016-04" db="EMBL/GenBank/DDBJ databases">
        <title>Genome analysis of Thermosulfurimonas dismutans, the first thermophilic sulfur-disproportionating bacterium of the phylum Thermodesulfobacteria.</title>
        <authorList>
            <person name="Mardanov A.V."/>
            <person name="Beletsky A.V."/>
            <person name="Kadnikov V.V."/>
            <person name="Slobodkin A.I."/>
            <person name="Ravin N.V."/>
        </authorList>
    </citation>
    <scope>NUCLEOTIDE SEQUENCE [LARGE SCALE GENOMIC DNA]</scope>
    <source>
        <strain evidence="2 3">S95</strain>
    </source>
</reference>
<dbReference type="Gene3D" id="3.40.33.10">
    <property type="entry name" value="CAP"/>
    <property type="match status" value="1"/>
</dbReference>
<accession>A0A179D549</accession>
<dbReference type="AlphaFoldDB" id="A0A179D549"/>
<keyword evidence="3" id="KW-1185">Reference proteome</keyword>
<organism evidence="2 3">
    <name type="scientific">Thermosulfurimonas dismutans</name>
    <dbReference type="NCBI Taxonomy" id="999894"/>
    <lineage>
        <taxon>Bacteria</taxon>
        <taxon>Pseudomonadati</taxon>
        <taxon>Thermodesulfobacteriota</taxon>
        <taxon>Thermodesulfobacteria</taxon>
        <taxon>Thermodesulfobacteriales</taxon>
        <taxon>Thermodesulfobacteriaceae</taxon>
        <taxon>Thermosulfurimonas</taxon>
    </lineage>
</organism>
<proteinExistence type="predicted"/>
<dbReference type="STRING" id="999894.TDIS_1038"/>
<dbReference type="PANTHER" id="PTHR31157">
    <property type="entry name" value="SCP DOMAIN-CONTAINING PROTEIN"/>
    <property type="match status" value="1"/>
</dbReference>
<dbReference type="Pfam" id="PF00188">
    <property type="entry name" value="CAP"/>
    <property type="match status" value="1"/>
</dbReference>
<dbReference type="RefSeq" id="WP_068670005.1">
    <property type="nucleotide sequence ID" value="NZ_LWLG01000005.1"/>
</dbReference>
<dbReference type="InterPro" id="IPR036439">
    <property type="entry name" value="Dockerin_dom_sf"/>
</dbReference>
<sequence length="494" mass="55371">MKKSLWPKLCKVFWFALILWGAAFLPEHGFSGDLAGVESWRERIFQRPLFHGPSRVTRQAYGSYLQYLNALRSSVGMIPFSENQALTQAAESHARYIATNQDIGHTETPGLPYFTGVTPADRAAAAGYNYKAIGENLSWGEENFQESIDDLFSAIYHRFGFLSFYFDEIGFGKAIDDRGTVYYVYDLGTRKDPSIVATDNPLVVRWPPPGDTVPPVFYEEFPDPLPDRSVSGYPISVQFNPYKVNTVQMFSFNLYDSAGNLVSTLLMDEASDPNRRFSAFEFALFPQSRLEWGEKYTVEAIFNIDGETKDFSWEFYTRSLEFPYYRIDAFDIELPVRSGQTYAFYFVPANGTDLIRSYRYRYPSGVSVSADFIDLNTLKISLNGTLGETVSFELSDGRTLRLRISETDTAIWPGWGNCTPDGDVAPLGNRDGQVNIGDALVALRFALGLETPSDEDKCHADVAPIENGVPAPDGQITIGDALVILRKALGLITW</sequence>
<dbReference type="PANTHER" id="PTHR31157:SF1">
    <property type="entry name" value="SCP DOMAIN-CONTAINING PROTEIN"/>
    <property type="match status" value="1"/>
</dbReference>